<proteinExistence type="predicted"/>
<feature type="compositionally biased region" description="Basic residues" evidence="1">
    <location>
        <begin position="57"/>
        <end position="71"/>
    </location>
</feature>
<keyword evidence="3" id="KW-1185">Reference proteome</keyword>
<feature type="non-terminal residue" evidence="2">
    <location>
        <position position="1"/>
    </location>
</feature>
<evidence type="ECO:0000256" key="1">
    <source>
        <dbReference type="SAM" id="MobiDB-lite"/>
    </source>
</evidence>
<feature type="compositionally biased region" description="Basic residues" evidence="1">
    <location>
        <begin position="31"/>
        <end position="42"/>
    </location>
</feature>
<dbReference type="Proteomes" id="UP001176521">
    <property type="component" value="Unassembled WGS sequence"/>
</dbReference>
<sequence length="168" mass="18058">PAVKVGTRTGSELKAPRARSGRLRWSLGGKGSKRTGVGRRSGRSADADSSAVSSAGWRRHQLGTRRRAAARACRRGPSTAVLGSEVQPRRGACRHATLALALGASGRSPPTGGRRRRMRHRLRSDGRAQDIAGAGGVSITVHRRRRYGAGLSSRGRHRLSRLRRSSEE</sequence>
<feature type="region of interest" description="Disordered" evidence="1">
    <location>
        <begin position="145"/>
        <end position="168"/>
    </location>
</feature>
<evidence type="ECO:0000313" key="2">
    <source>
        <dbReference type="EMBL" id="KAK0519226.1"/>
    </source>
</evidence>
<accession>A0AAN6G3Q4</accession>
<evidence type="ECO:0000313" key="3">
    <source>
        <dbReference type="Proteomes" id="UP001176521"/>
    </source>
</evidence>
<feature type="compositionally biased region" description="Low complexity" evidence="1">
    <location>
        <begin position="47"/>
        <end position="56"/>
    </location>
</feature>
<name>A0AAN6G3Q4_9BASI</name>
<reference evidence="2" key="1">
    <citation type="journal article" date="2023" name="PhytoFront">
        <title>Draft Genome Resources of Seven Strains of Tilletia horrida, Causal Agent of Kernel Smut of Rice.</title>
        <authorList>
            <person name="Khanal S."/>
            <person name="Antony Babu S."/>
            <person name="Zhou X.G."/>
        </authorList>
    </citation>
    <scope>NUCLEOTIDE SEQUENCE</scope>
    <source>
        <strain evidence="2">TX3</strain>
    </source>
</reference>
<feature type="region of interest" description="Disordered" evidence="1">
    <location>
        <begin position="1"/>
        <end position="71"/>
    </location>
</feature>
<comment type="caution">
    <text evidence="2">The sequence shown here is derived from an EMBL/GenBank/DDBJ whole genome shotgun (WGS) entry which is preliminary data.</text>
</comment>
<dbReference type="AlphaFoldDB" id="A0AAN6G3Q4"/>
<organism evidence="2 3">
    <name type="scientific">Tilletia horrida</name>
    <dbReference type="NCBI Taxonomy" id="155126"/>
    <lineage>
        <taxon>Eukaryota</taxon>
        <taxon>Fungi</taxon>
        <taxon>Dikarya</taxon>
        <taxon>Basidiomycota</taxon>
        <taxon>Ustilaginomycotina</taxon>
        <taxon>Exobasidiomycetes</taxon>
        <taxon>Tilletiales</taxon>
        <taxon>Tilletiaceae</taxon>
        <taxon>Tilletia</taxon>
    </lineage>
</organism>
<gene>
    <name evidence="2" type="ORF">OC842_007517</name>
</gene>
<feature type="compositionally biased region" description="Basic residues" evidence="1">
    <location>
        <begin position="154"/>
        <end position="168"/>
    </location>
</feature>
<dbReference type="EMBL" id="JAPDMQ010001050">
    <property type="protein sequence ID" value="KAK0519226.1"/>
    <property type="molecule type" value="Genomic_DNA"/>
</dbReference>
<protein>
    <submittedName>
        <fullName evidence="2">Uncharacterized protein</fullName>
    </submittedName>
</protein>